<protein>
    <recommendedName>
        <fullName evidence="4">DUF4199 domain-containing protein</fullName>
    </recommendedName>
</protein>
<dbReference type="AlphaFoldDB" id="A0A0C1FXK0"/>
<comment type="caution">
    <text evidence="2">The sequence shown here is derived from an EMBL/GenBank/DDBJ whole genome shotgun (WGS) entry which is preliminary data.</text>
</comment>
<accession>A0A0C1FXK0</accession>
<dbReference type="EMBL" id="JSYN01000019">
    <property type="protein sequence ID" value="KIA92599.1"/>
    <property type="molecule type" value="Genomic_DNA"/>
</dbReference>
<evidence type="ECO:0000256" key="1">
    <source>
        <dbReference type="SAM" id="Phobius"/>
    </source>
</evidence>
<name>A0A0C1FXK0_9SPHI</name>
<evidence type="ECO:0000313" key="3">
    <source>
        <dbReference type="Proteomes" id="UP000031246"/>
    </source>
</evidence>
<keyword evidence="1" id="KW-1133">Transmembrane helix</keyword>
<dbReference type="Proteomes" id="UP000031246">
    <property type="component" value="Unassembled WGS sequence"/>
</dbReference>
<dbReference type="OrthoDB" id="6384283at2"/>
<feature type="transmembrane region" description="Helical" evidence="1">
    <location>
        <begin position="76"/>
        <end position="98"/>
    </location>
</feature>
<dbReference type="InterPro" id="IPR025250">
    <property type="entry name" value="DUF4199"/>
</dbReference>
<keyword evidence="3" id="KW-1185">Reference proteome</keyword>
<sequence>MKKNVIVFGLIAGVIASVLMVISMARCNSDANFEHSMLIGYASMVLAFSFIFVGIKNYRDKYNNGSITFGKAFKTGLYISLIASTMYVLTWLVDYYVFIPDFMDKYVAHMLKEAKDSGASAAELAKQAKELAYNQKLYKNPIMVILFTYMEILPVGILVSLIAALILKRKPQQTFTAQAI</sequence>
<evidence type="ECO:0008006" key="4">
    <source>
        <dbReference type="Google" id="ProtNLM"/>
    </source>
</evidence>
<feature type="transmembrane region" description="Helical" evidence="1">
    <location>
        <begin position="37"/>
        <end position="55"/>
    </location>
</feature>
<keyword evidence="1" id="KW-0812">Transmembrane</keyword>
<feature type="transmembrane region" description="Helical" evidence="1">
    <location>
        <begin position="142"/>
        <end position="167"/>
    </location>
</feature>
<organism evidence="2 3">
    <name type="scientific">Pedobacter kyungheensis</name>
    <dbReference type="NCBI Taxonomy" id="1069985"/>
    <lineage>
        <taxon>Bacteria</taxon>
        <taxon>Pseudomonadati</taxon>
        <taxon>Bacteroidota</taxon>
        <taxon>Sphingobacteriia</taxon>
        <taxon>Sphingobacteriales</taxon>
        <taxon>Sphingobacteriaceae</taxon>
        <taxon>Pedobacter</taxon>
    </lineage>
</organism>
<dbReference type="RefSeq" id="WP_039478165.1">
    <property type="nucleotide sequence ID" value="NZ_JSYN01000019.1"/>
</dbReference>
<proteinExistence type="predicted"/>
<feature type="transmembrane region" description="Helical" evidence="1">
    <location>
        <begin position="5"/>
        <end position="25"/>
    </location>
</feature>
<keyword evidence="1" id="KW-0472">Membrane</keyword>
<evidence type="ECO:0000313" key="2">
    <source>
        <dbReference type="EMBL" id="KIA92599.1"/>
    </source>
</evidence>
<reference evidence="2 3" key="1">
    <citation type="submission" date="2014-10" db="EMBL/GenBank/DDBJ databases">
        <title>Pedobacter Kyungheensis.</title>
        <authorList>
            <person name="Anderson B.M."/>
            <person name="Newman J.D."/>
        </authorList>
    </citation>
    <scope>NUCLEOTIDE SEQUENCE [LARGE SCALE GENOMIC DNA]</scope>
    <source>
        <strain evidence="2 3">KACC 16221</strain>
    </source>
</reference>
<gene>
    <name evidence="2" type="ORF">OC25_16290</name>
</gene>
<dbReference type="Pfam" id="PF13858">
    <property type="entry name" value="DUF4199"/>
    <property type="match status" value="1"/>
</dbReference>